<evidence type="ECO:0000313" key="10">
    <source>
        <dbReference type="Proteomes" id="UP000240739"/>
    </source>
</evidence>
<dbReference type="AlphaFoldDB" id="A0A2T4UHA1"/>
<dbReference type="InterPro" id="IPR050090">
    <property type="entry name" value="Tyrosine_recombinase_XerCD"/>
</dbReference>
<dbReference type="GO" id="GO:0015074">
    <property type="term" value="P:DNA integration"/>
    <property type="evidence" value="ECO:0007669"/>
    <property type="project" value="UniProtKB-KW"/>
</dbReference>
<dbReference type="PROSITE" id="PS51900">
    <property type="entry name" value="CB"/>
    <property type="match status" value="1"/>
</dbReference>
<evidence type="ECO:0000313" key="9">
    <source>
        <dbReference type="EMBL" id="PTL58598.1"/>
    </source>
</evidence>
<evidence type="ECO:0008006" key="11">
    <source>
        <dbReference type="Google" id="ProtNLM"/>
    </source>
</evidence>
<dbReference type="PROSITE" id="PS51898">
    <property type="entry name" value="TYR_RECOMBINASE"/>
    <property type="match status" value="1"/>
</dbReference>
<keyword evidence="4" id="KW-0233">DNA recombination</keyword>
<protein>
    <recommendedName>
        <fullName evidence="11">Site-specific integrase</fullName>
    </recommendedName>
</protein>
<dbReference type="CDD" id="cd01189">
    <property type="entry name" value="INT_ICEBs1_C_like"/>
    <property type="match status" value="1"/>
</dbReference>
<feature type="domain" description="Tyr recombinase" evidence="7">
    <location>
        <begin position="194"/>
        <end position="376"/>
    </location>
</feature>
<accession>A0A2T4UHA1</accession>
<dbReference type="Gene3D" id="1.10.443.10">
    <property type="entry name" value="Intergrase catalytic core"/>
    <property type="match status" value="1"/>
</dbReference>
<dbReference type="GO" id="GO:0006310">
    <property type="term" value="P:DNA recombination"/>
    <property type="evidence" value="ECO:0007669"/>
    <property type="project" value="UniProtKB-KW"/>
</dbReference>
<dbReference type="RefSeq" id="WP_107567035.1">
    <property type="nucleotide sequence ID" value="NZ_PYYB01000001.1"/>
</dbReference>
<evidence type="ECO:0000256" key="2">
    <source>
        <dbReference type="ARBA" id="ARBA00022908"/>
    </source>
</evidence>
<evidence type="ECO:0000256" key="6">
    <source>
        <dbReference type="SAM" id="MobiDB-lite"/>
    </source>
</evidence>
<feature type="region of interest" description="Disordered" evidence="6">
    <location>
        <begin position="380"/>
        <end position="402"/>
    </location>
</feature>
<gene>
    <name evidence="9" type="ORF">C7Y72_02455</name>
</gene>
<dbReference type="InterPro" id="IPR002104">
    <property type="entry name" value="Integrase_catalytic"/>
</dbReference>
<dbReference type="PANTHER" id="PTHR30349:SF64">
    <property type="entry name" value="PROPHAGE INTEGRASE INTD-RELATED"/>
    <property type="match status" value="1"/>
</dbReference>
<dbReference type="InterPro" id="IPR004107">
    <property type="entry name" value="Integrase_SAM-like_N"/>
</dbReference>
<dbReference type="PANTHER" id="PTHR30349">
    <property type="entry name" value="PHAGE INTEGRASE-RELATED"/>
    <property type="match status" value="1"/>
</dbReference>
<dbReference type="SUPFAM" id="SSF56349">
    <property type="entry name" value="DNA breaking-rejoining enzymes"/>
    <property type="match status" value="1"/>
</dbReference>
<dbReference type="InterPro" id="IPR013762">
    <property type="entry name" value="Integrase-like_cat_sf"/>
</dbReference>
<dbReference type="Gene3D" id="1.10.150.130">
    <property type="match status" value="1"/>
</dbReference>
<dbReference type="Pfam" id="PF00589">
    <property type="entry name" value="Phage_integrase"/>
    <property type="match status" value="1"/>
</dbReference>
<comment type="caution">
    <text evidence="9">The sequence shown here is derived from an EMBL/GenBank/DDBJ whole genome shotgun (WGS) entry which is preliminary data.</text>
</comment>
<dbReference type="InterPro" id="IPR011010">
    <property type="entry name" value="DNA_brk_join_enz"/>
</dbReference>
<evidence type="ECO:0000259" key="8">
    <source>
        <dbReference type="PROSITE" id="PS51900"/>
    </source>
</evidence>
<dbReference type="EMBL" id="PYYB01000001">
    <property type="protein sequence ID" value="PTL58598.1"/>
    <property type="molecule type" value="Genomic_DNA"/>
</dbReference>
<keyword evidence="10" id="KW-1185">Reference proteome</keyword>
<dbReference type="Proteomes" id="UP000240739">
    <property type="component" value="Unassembled WGS sequence"/>
</dbReference>
<dbReference type="Pfam" id="PF14659">
    <property type="entry name" value="Phage_int_SAM_3"/>
    <property type="match status" value="1"/>
</dbReference>
<keyword evidence="2" id="KW-0229">DNA integration</keyword>
<evidence type="ECO:0000256" key="5">
    <source>
        <dbReference type="PROSITE-ProRule" id="PRU01248"/>
    </source>
</evidence>
<dbReference type="GO" id="GO:0003677">
    <property type="term" value="F:DNA binding"/>
    <property type="evidence" value="ECO:0007669"/>
    <property type="project" value="UniProtKB-UniRule"/>
</dbReference>
<evidence type="ECO:0000256" key="1">
    <source>
        <dbReference type="ARBA" id="ARBA00008857"/>
    </source>
</evidence>
<comment type="similarity">
    <text evidence="1">Belongs to the 'phage' integrase family.</text>
</comment>
<evidence type="ECO:0000256" key="4">
    <source>
        <dbReference type="ARBA" id="ARBA00023172"/>
    </source>
</evidence>
<organism evidence="9 10">
    <name type="scientific">Paraconexibacter algicola</name>
    <dbReference type="NCBI Taxonomy" id="2133960"/>
    <lineage>
        <taxon>Bacteria</taxon>
        <taxon>Bacillati</taxon>
        <taxon>Actinomycetota</taxon>
        <taxon>Thermoleophilia</taxon>
        <taxon>Solirubrobacterales</taxon>
        <taxon>Paraconexibacteraceae</taxon>
        <taxon>Paraconexibacter</taxon>
    </lineage>
</organism>
<evidence type="ECO:0000259" key="7">
    <source>
        <dbReference type="PROSITE" id="PS51898"/>
    </source>
</evidence>
<name>A0A2T4UHA1_9ACTN</name>
<evidence type="ECO:0000256" key="3">
    <source>
        <dbReference type="ARBA" id="ARBA00023125"/>
    </source>
</evidence>
<dbReference type="OrthoDB" id="4326943at2"/>
<feature type="domain" description="Core-binding (CB)" evidence="8">
    <location>
        <begin position="86"/>
        <end position="171"/>
    </location>
</feature>
<proteinExistence type="inferred from homology"/>
<feature type="compositionally biased region" description="Low complexity" evidence="6">
    <location>
        <begin position="388"/>
        <end position="402"/>
    </location>
</feature>
<sequence>MATLDPTFSRSVSGHVKLRRGKLRSTWYAKWRDAQGVQRERKLGLLWDQKGTAPAGYLTEKDADAQLQAILTDARRGAVEQVRTGVTFDVVADDWLAWGLRDRDWKPSTASDNRSVVNAHLLPAFRGKRVEKITPEDIEQWRDELVDDRGASRRTANKCLIVLGAILERAVKVHGLLRNPAREVAKLRVRYDPNQYDFYSPEEIEQLGKGAASDQDRTVFLTAAFTGLRMGELIALRWGDVDFDTEALHVYGSYSLGTLTAPKSGLTRTVPMAEQVRDLLKDHQKRVPHARTDLVFPGERGEFLDGSALRRRYKKALENAKLRKLRFHDLRHTFGSIAINQATIVQVQAWMGHADVQTTMKYMHHRSRAGDAKLLSAAFRPKKKAKPRSTAAAHAKPTTASA</sequence>
<dbReference type="InterPro" id="IPR010998">
    <property type="entry name" value="Integrase_recombinase_N"/>
</dbReference>
<reference evidence="9 10" key="1">
    <citation type="submission" date="2018-03" db="EMBL/GenBank/DDBJ databases">
        <title>Aquarubrobacter algicola gen. nov., sp. nov., a novel actinobacterium isolated from shallow eutrophic lake during the end of cyanobacterial harmful algal blooms.</title>
        <authorList>
            <person name="Chun S.J."/>
        </authorList>
    </citation>
    <scope>NUCLEOTIDE SEQUENCE [LARGE SCALE GENOMIC DNA]</scope>
    <source>
        <strain evidence="9 10">Seoho-28</strain>
    </source>
</reference>
<keyword evidence="3 5" id="KW-0238">DNA-binding</keyword>
<dbReference type="InterPro" id="IPR044068">
    <property type="entry name" value="CB"/>
</dbReference>